<dbReference type="SUPFAM" id="SSF54928">
    <property type="entry name" value="RNA-binding domain, RBD"/>
    <property type="match status" value="1"/>
</dbReference>
<feature type="compositionally biased region" description="Polar residues" evidence="1">
    <location>
        <begin position="464"/>
        <end position="473"/>
    </location>
</feature>
<sequence length="483" mass="54748">MGSSVLQDLLKDHISEIGDWSEIVNNHQEDSSAAESLRARQSLYNINLDGPFYIFVSQMPTHYNREPESKGLRNDIYNLFEGPKNLLHVHIYGRGCCMLRAKNFESCVQILRKDGENFKDKPMRIEYVVPNGEHQFKYTRFTSIQLDAQMEMYQQKLLNPPEEKAKPPKPNPFGEAKPLDISKKMEEVALKVQAENTEKRPPTKPVVENPPKYFPRTIERSGGRPHPQPHPHKNDNYNRGTPRGGGRTGGGGGGDHQHHPHQQYQQHHHHQGHQKPFHPRILSHKSNDGENIKGNNSSEIVGGNKSNIEENKGKEVEIKSVVVERAESATLTTSTTGGSTITNITTGNTIATTSNTNGNRTRIIKSYSNTVSTAIQHHQHHQQQQPLINELPQLQQKQEQQIKQQQQNFINKQQQEVEQILEEEGGGGNVSSSINENKNVVVSNMEKKPNKKKDNKKRKSNKNQGGFNSQNRYNAFLDPEYNS</sequence>
<feature type="compositionally biased region" description="Basic residues" evidence="1">
    <location>
        <begin position="258"/>
        <end position="283"/>
    </location>
</feature>
<accession>A0A6V7UDF2</accession>
<name>A0A6V7UDF2_MELEN</name>
<dbReference type="OrthoDB" id="5902837at2759"/>
<evidence type="ECO:0000313" key="2">
    <source>
        <dbReference type="EMBL" id="CAD2152743.1"/>
    </source>
</evidence>
<evidence type="ECO:0000256" key="1">
    <source>
        <dbReference type="SAM" id="MobiDB-lite"/>
    </source>
</evidence>
<dbReference type="InterPro" id="IPR035979">
    <property type="entry name" value="RBD_domain_sf"/>
</dbReference>
<feature type="region of interest" description="Disordered" evidence="1">
    <location>
        <begin position="422"/>
        <end position="483"/>
    </location>
</feature>
<reference evidence="2 3" key="1">
    <citation type="submission" date="2020-08" db="EMBL/GenBank/DDBJ databases">
        <authorList>
            <person name="Koutsovoulos G."/>
            <person name="Danchin GJ E."/>
        </authorList>
    </citation>
    <scope>NUCLEOTIDE SEQUENCE [LARGE SCALE GENOMIC DNA]</scope>
</reference>
<comment type="caution">
    <text evidence="2">The sequence shown here is derived from an EMBL/GenBank/DDBJ whole genome shotgun (WGS) entry which is preliminary data.</text>
</comment>
<dbReference type="GO" id="GO:0003676">
    <property type="term" value="F:nucleic acid binding"/>
    <property type="evidence" value="ECO:0007669"/>
    <property type="project" value="InterPro"/>
</dbReference>
<protein>
    <submittedName>
        <fullName evidence="2">Uncharacterized protein</fullName>
    </submittedName>
</protein>
<gene>
    <name evidence="2" type="ORF">MENT_LOCUS10864</name>
</gene>
<dbReference type="EMBL" id="CAJEWN010000051">
    <property type="protein sequence ID" value="CAD2152743.1"/>
    <property type="molecule type" value="Genomic_DNA"/>
</dbReference>
<feature type="compositionally biased region" description="Gly residues" evidence="1">
    <location>
        <begin position="242"/>
        <end position="254"/>
    </location>
</feature>
<feature type="compositionally biased region" description="Basic residues" evidence="1">
    <location>
        <begin position="449"/>
        <end position="461"/>
    </location>
</feature>
<dbReference type="Proteomes" id="UP000580250">
    <property type="component" value="Unassembled WGS sequence"/>
</dbReference>
<dbReference type="AlphaFoldDB" id="A0A6V7UDF2"/>
<organism evidence="2 3">
    <name type="scientific">Meloidogyne enterolobii</name>
    <name type="common">Root-knot nematode worm</name>
    <name type="synonym">Meloidogyne mayaguensis</name>
    <dbReference type="NCBI Taxonomy" id="390850"/>
    <lineage>
        <taxon>Eukaryota</taxon>
        <taxon>Metazoa</taxon>
        <taxon>Ecdysozoa</taxon>
        <taxon>Nematoda</taxon>
        <taxon>Chromadorea</taxon>
        <taxon>Rhabditida</taxon>
        <taxon>Tylenchina</taxon>
        <taxon>Tylenchomorpha</taxon>
        <taxon>Tylenchoidea</taxon>
        <taxon>Meloidogynidae</taxon>
        <taxon>Meloidogyninae</taxon>
        <taxon>Meloidogyne</taxon>
    </lineage>
</organism>
<proteinExistence type="predicted"/>
<feature type="region of interest" description="Disordered" evidence="1">
    <location>
        <begin position="193"/>
        <end position="308"/>
    </location>
</feature>
<evidence type="ECO:0000313" key="3">
    <source>
        <dbReference type="Proteomes" id="UP000580250"/>
    </source>
</evidence>